<proteinExistence type="predicted"/>
<feature type="chain" id="PRO_5037449026" description="DUF4440 domain-containing protein" evidence="1">
    <location>
        <begin position="23"/>
        <end position="168"/>
    </location>
</feature>
<dbReference type="Proteomes" id="UP000887568">
    <property type="component" value="Unplaced"/>
</dbReference>
<feature type="signal peptide" evidence="1">
    <location>
        <begin position="1"/>
        <end position="22"/>
    </location>
</feature>
<keyword evidence="1" id="KW-0732">Signal</keyword>
<protein>
    <recommendedName>
        <fullName evidence="4">DUF4440 domain-containing protein</fullName>
    </recommendedName>
</protein>
<dbReference type="Gene3D" id="3.10.450.50">
    <property type="match status" value="1"/>
</dbReference>
<dbReference type="InterPro" id="IPR032710">
    <property type="entry name" value="NTF2-like_dom_sf"/>
</dbReference>
<reference evidence="2" key="1">
    <citation type="submission" date="2022-11" db="UniProtKB">
        <authorList>
            <consortium name="EnsemblMetazoa"/>
        </authorList>
    </citation>
    <scope>IDENTIFICATION</scope>
</reference>
<dbReference type="EnsemblMetazoa" id="XM_038202067.1">
    <property type="protein sequence ID" value="XP_038057995.1"/>
    <property type="gene ID" value="LOC119729496"/>
</dbReference>
<sequence>MSAFTWLCVFLVVGLLNAPIKGQYPAAVEGGKVLEDGKEENRGVADHHVVDEIIYAGNILRECVTHKDMECILSFYAPDVIVVPDGYPSYQGIDQLSTNLGWVQHVTVTKHDAQHIEPLEASGDLVLEVHAHDTVLPDGSHKKGKTALIWKRVHGWYRIIFEMYNDEY</sequence>
<evidence type="ECO:0008006" key="4">
    <source>
        <dbReference type="Google" id="ProtNLM"/>
    </source>
</evidence>
<name>A0A914A2V9_PATMI</name>
<evidence type="ECO:0000313" key="2">
    <source>
        <dbReference type="EnsemblMetazoa" id="XP_038057995.1"/>
    </source>
</evidence>
<evidence type="ECO:0000256" key="1">
    <source>
        <dbReference type="SAM" id="SignalP"/>
    </source>
</evidence>
<accession>A0A914A2V9</accession>
<keyword evidence="3" id="KW-1185">Reference proteome</keyword>
<dbReference type="GeneID" id="119729496"/>
<organism evidence="2 3">
    <name type="scientific">Patiria miniata</name>
    <name type="common">Bat star</name>
    <name type="synonym">Asterina miniata</name>
    <dbReference type="NCBI Taxonomy" id="46514"/>
    <lineage>
        <taxon>Eukaryota</taxon>
        <taxon>Metazoa</taxon>
        <taxon>Echinodermata</taxon>
        <taxon>Eleutherozoa</taxon>
        <taxon>Asterozoa</taxon>
        <taxon>Asteroidea</taxon>
        <taxon>Valvatacea</taxon>
        <taxon>Valvatida</taxon>
        <taxon>Asterinidae</taxon>
        <taxon>Patiria</taxon>
    </lineage>
</organism>
<evidence type="ECO:0000313" key="3">
    <source>
        <dbReference type="Proteomes" id="UP000887568"/>
    </source>
</evidence>
<dbReference type="RefSeq" id="XP_038057995.1">
    <property type="nucleotide sequence ID" value="XM_038202067.1"/>
</dbReference>
<dbReference type="SUPFAM" id="SSF54427">
    <property type="entry name" value="NTF2-like"/>
    <property type="match status" value="1"/>
</dbReference>
<dbReference type="AlphaFoldDB" id="A0A914A2V9"/>